<dbReference type="GO" id="GO:0016787">
    <property type="term" value="F:hydrolase activity"/>
    <property type="evidence" value="ECO:0007669"/>
    <property type="project" value="UniProtKB-KW"/>
</dbReference>
<dbReference type="Pfam" id="PF07683">
    <property type="entry name" value="CobW_C"/>
    <property type="match status" value="1"/>
</dbReference>
<evidence type="ECO:0000256" key="5">
    <source>
        <dbReference type="ARBA" id="ARBA00049117"/>
    </source>
</evidence>
<comment type="catalytic activity">
    <reaction evidence="5">
        <text>GTP + H2O = GDP + phosphate + H(+)</text>
        <dbReference type="Rhea" id="RHEA:19669"/>
        <dbReference type="ChEBI" id="CHEBI:15377"/>
        <dbReference type="ChEBI" id="CHEBI:15378"/>
        <dbReference type="ChEBI" id="CHEBI:37565"/>
        <dbReference type="ChEBI" id="CHEBI:43474"/>
        <dbReference type="ChEBI" id="CHEBI:58189"/>
    </reaction>
    <physiologicalReaction direction="left-to-right" evidence="5">
        <dbReference type="Rhea" id="RHEA:19670"/>
    </physiologicalReaction>
</comment>
<evidence type="ECO:0000256" key="2">
    <source>
        <dbReference type="ARBA" id="ARBA00022801"/>
    </source>
</evidence>
<dbReference type="OrthoDB" id="9808822at2"/>
<dbReference type="GO" id="GO:0000166">
    <property type="term" value="F:nucleotide binding"/>
    <property type="evidence" value="ECO:0007669"/>
    <property type="project" value="UniProtKB-KW"/>
</dbReference>
<gene>
    <name evidence="8" type="ORF">GJ688_04490</name>
</gene>
<dbReference type="SUPFAM" id="SSF52540">
    <property type="entry name" value="P-loop containing nucleoside triphosphate hydrolases"/>
    <property type="match status" value="1"/>
</dbReference>
<dbReference type="InterPro" id="IPR036627">
    <property type="entry name" value="CobW-likC_sf"/>
</dbReference>
<dbReference type="Proteomes" id="UP000430670">
    <property type="component" value="Unassembled WGS sequence"/>
</dbReference>
<dbReference type="PANTHER" id="PTHR13748:SF62">
    <property type="entry name" value="COBW DOMAIN-CONTAINING PROTEIN"/>
    <property type="match status" value="1"/>
</dbReference>
<dbReference type="InterPro" id="IPR011629">
    <property type="entry name" value="CobW-like_C"/>
</dbReference>
<dbReference type="PANTHER" id="PTHR13748">
    <property type="entry name" value="COBW-RELATED"/>
    <property type="match status" value="1"/>
</dbReference>
<dbReference type="Gene3D" id="3.40.50.300">
    <property type="entry name" value="P-loop containing nucleotide triphosphate hydrolases"/>
    <property type="match status" value="1"/>
</dbReference>
<evidence type="ECO:0000256" key="3">
    <source>
        <dbReference type="ARBA" id="ARBA00023186"/>
    </source>
</evidence>
<keyword evidence="2" id="KW-0378">Hydrolase</keyword>
<reference evidence="8 9" key="1">
    <citation type="submission" date="2019-11" db="EMBL/GenBank/DDBJ databases">
        <title>Whole-genome sequence of a the green, strictly anaerobic photosynthetic bacterium Heliobacillus mobilis DSM 6151.</title>
        <authorList>
            <person name="Kyndt J.A."/>
            <person name="Meyer T.E."/>
        </authorList>
    </citation>
    <scope>NUCLEOTIDE SEQUENCE [LARGE SCALE GENOMIC DNA]</scope>
    <source>
        <strain evidence="8 9">DSM 6151</strain>
    </source>
</reference>
<dbReference type="InterPro" id="IPR027417">
    <property type="entry name" value="P-loop_NTPase"/>
</dbReference>
<proteinExistence type="inferred from homology"/>
<keyword evidence="1" id="KW-0547">Nucleotide-binding</keyword>
<evidence type="ECO:0000259" key="6">
    <source>
        <dbReference type="Pfam" id="PF02492"/>
    </source>
</evidence>
<organism evidence="8 9">
    <name type="scientific">Heliobacterium mobile</name>
    <name type="common">Heliobacillus mobilis</name>
    <dbReference type="NCBI Taxonomy" id="28064"/>
    <lineage>
        <taxon>Bacteria</taxon>
        <taxon>Bacillati</taxon>
        <taxon>Bacillota</taxon>
        <taxon>Clostridia</taxon>
        <taxon>Eubacteriales</taxon>
        <taxon>Heliobacteriaceae</taxon>
        <taxon>Heliobacterium</taxon>
    </lineage>
</organism>
<dbReference type="InterPro" id="IPR051316">
    <property type="entry name" value="Zinc-reg_GTPase_activator"/>
</dbReference>
<name>A0A6I3SHH8_HELMO</name>
<sequence length="358" mass="40635">MTKSLSTFYQAAISMNRTLSLDEKDHLRIILCKGRVGLMNAQVKVDIISGFLGAGKTTLISKLLRESFSGEKVVLIENEYGEVGIDGPLFREKSVEVWEINSGCICCSLVGNFIEAVLEVVKTYKPNRIIIEPTGLAKLSDVIKACQKAIAQNNVLALNMVATVVDVLNHPSYLEEFGDFYQDQIVNAQTIILSKTQDSDRDRVDKVINSVYGLNPQASLISTDWERFRGDDILEIVELNRGLFSWISSFQNNNLKKLNPKLFEFWGVETDKIYNQSQLNIYLGALRNEEVFGKIIRGKGLLQTSLNQWIQFDYVQGNYSFREARPERVSRICFIGQKMNQHMLKELFDSQPVKIKTL</sequence>
<dbReference type="EMBL" id="WNKU01000003">
    <property type="protein sequence ID" value="MTV48242.1"/>
    <property type="molecule type" value="Genomic_DNA"/>
</dbReference>
<dbReference type="InterPro" id="IPR003495">
    <property type="entry name" value="CobW/HypB/UreG_nucleotide-bd"/>
</dbReference>
<keyword evidence="9" id="KW-1185">Reference proteome</keyword>
<evidence type="ECO:0000313" key="8">
    <source>
        <dbReference type="EMBL" id="MTV48242.1"/>
    </source>
</evidence>
<evidence type="ECO:0000259" key="7">
    <source>
        <dbReference type="Pfam" id="PF07683"/>
    </source>
</evidence>
<evidence type="ECO:0000313" key="9">
    <source>
        <dbReference type="Proteomes" id="UP000430670"/>
    </source>
</evidence>
<dbReference type="AlphaFoldDB" id="A0A6I3SHH8"/>
<evidence type="ECO:0000256" key="4">
    <source>
        <dbReference type="ARBA" id="ARBA00034320"/>
    </source>
</evidence>
<evidence type="ECO:0000256" key="1">
    <source>
        <dbReference type="ARBA" id="ARBA00022741"/>
    </source>
</evidence>
<protein>
    <submittedName>
        <fullName evidence="8">GTP-binding protein</fullName>
    </submittedName>
</protein>
<dbReference type="CDD" id="cd03112">
    <property type="entry name" value="CobW-like"/>
    <property type="match status" value="1"/>
</dbReference>
<feature type="domain" description="CobW C-terminal" evidence="7">
    <location>
        <begin position="267"/>
        <end position="350"/>
    </location>
</feature>
<comment type="caution">
    <text evidence="8">The sequence shown here is derived from an EMBL/GenBank/DDBJ whole genome shotgun (WGS) entry which is preliminary data.</text>
</comment>
<accession>A0A6I3SHH8</accession>
<dbReference type="Pfam" id="PF02492">
    <property type="entry name" value="cobW"/>
    <property type="match status" value="1"/>
</dbReference>
<dbReference type="GO" id="GO:0005737">
    <property type="term" value="C:cytoplasm"/>
    <property type="evidence" value="ECO:0007669"/>
    <property type="project" value="TreeGrafter"/>
</dbReference>
<feature type="domain" description="CobW/HypB/UreG nucleotide-binding" evidence="6">
    <location>
        <begin position="45"/>
        <end position="220"/>
    </location>
</feature>
<comment type="similarity">
    <text evidence="4">Belongs to the SIMIBI class G3E GTPase family. ZNG1 subfamily.</text>
</comment>
<keyword evidence="3" id="KW-0143">Chaperone</keyword>
<dbReference type="Gene3D" id="3.30.1220.10">
    <property type="entry name" value="CobW-like, C-terminal domain"/>
    <property type="match status" value="1"/>
</dbReference>
<dbReference type="SUPFAM" id="SSF90002">
    <property type="entry name" value="Hypothetical protein YjiA, C-terminal domain"/>
    <property type="match status" value="1"/>
</dbReference>